<protein>
    <submittedName>
        <fullName evidence="6">Histone-lysine N-methyltransferase ASHH2</fullName>
    </submittedName>
</protein>
<feature type="compositionally biased region" description="Basic and acidic residues" evidence="4">
    <location>
        <begin position="503"/>
        <end position="518"/>
    </location>
</feature>
<evidence type="ECO:0000256" key="1">
    <source>
        <dbReference type="ARBA" id="ARBA00022723"/>
    </source>
</evidence>
<keyword evidence="1" id="KW-0479">Metal-binding</keyword>
<evidence type="ECO:0000259" key="5">
    <source>
        <dbReference type="PROSITE" id="PS51050"/>
    </source>
</evidence>
<feature type="compositionally biased region" description="Basic and acidic residues" evidence="4">
    <location>
        <begin position="797"/>
        <end position="806"/>
    </location>
</feature>
<dbReference type="Gene3D" id="3.30.40.100">
    <property type="match status" value="1"/>
</dbReference>
<feature type="compositionally biased region" description="Polar residues" evidence="4">
    <location>
        <begin position="519"/>
        <end position="537"/>
    </location>
</feature>
<feature type="non-terminal residue" evidence="6">
    <location>
        <position position="1080"/>
    </location>
</feature>
<dbReference type="GO" id="GO:0008270">
    <property type="term" value="F:zinc ion binding"/>
    <property type="evidence" value="ECO:0007669"/>
    <property type="project" value="UniProtKB-KW"/>
</dbReference>
<dbReference type="AlphaFoldDB" id="A0A1D1XRR5"/>
<reference evidence="6" key="1">
    <citation type="submission" date="2015-07" db="EMBL/GenBank/DDBJ databases">
        <title>Transcriptome Assembly of Anthurium amnicola.</title>
        <authorList>
            <person name="Suzuki J."/>
        </authorList>
    </citation>
    <scope>NUCLEOTIDE SEQUENCE</scope>
</reference>
<feature type="compositionally biased region" description="Basic residues" evidence="4">
    <location>
        <begin position="884"/>
        <end position="897"/>
    </location>
</feature>
<gene>
    <name evidence="6" type="primary">ASHH2_5</name>
    <name evidence="6" type="ORF">g.36207</name>
</gene>
<sequence>MLDRRSSIMLVEETKHELPSGGSGLRCIDQCRGCRECKYEVNADTCHTPALTTSSSTRTSEALDECALLSSCKLIEEGSEGLGSPPCNDSVASADPKLVAESLATAWNETEDSDESAMSIEKGKASCNVVEGGNATGASNIVPLEEGDFWSCLPLRILAGDAHVVVKAESDVACASSGDDGDHKGSKVTIVRPSLLGADCPLINSNLKQVSNLSYNSLPQDNKTTCFNFLTKWMDEHCIRSSEMSQRIDNSDDAEFGEVTGLVGDGLAENQLCVMKAIERPCVDYLDKQIESKKADTPVHSEEGDCRDCTHSDESDFVQFENEVCDTSHVDRESCTFIHCFPCIAAPCCVGKESTSTRFSHLASSWPSVCDHRGGTVAFSISSTCCSSTANSCVRVDNGGKCDLESGSVKVVRRTNPKRAASSKNSPCLTKYDPLARSRSSIKKNNLMLNKCESLSSGTMWIKSKTVTKKRCHSCKHPRASVWGALEILLELFDYKHEVSRLKNKESNRGRYKGERQKQMTYSRTGTSQGSRASRTASTNPLILQDIKGMKLDLPFLANSHASQHADQNDCSHNSNSVSALGLSKAVNGIENAFEIGGCNAGQLSCHRTDMENQVISVKQHYQHGDKDPESSITQETLVENSTGDCQRFLFQVGEEALLAIADGKLHLDSGTSPASDVFSPTANAGNSTMECTTCTSQELSSNDGVMRQNVLDAGSGVLILPDVAVSVSVQNIQQNISSKKSKRSGKVKGKKGKKSCRIEERICFSSEYSFEGISYDPSSLIKGETPPVRLGRSRQKQRDGSDCRKISNWRSNGKESSVAPSCNVFRRDYSSIGITEVASCQGSSKLGGCLETHALSGMGSKTADVDSAVAKKLSSHPNDRGQKLPRTKAGARKNKLMHFNSACDRTRNGDNEKEKNVNKSTRSRKSKVKKSFDQVPVKEQCQTCNSYDGEQGGLSHPVSEIKKNVSEPNEPKQISILQIDQFGDVDGFNFGNKLASEGASSLLMASVSDDLAAKGTSFILKGHLLPKRAAWVCCDVCFQWRSIPVELADIIDETGCRWTCKDNNDEAFADCAIPQEKTN</sequence>
<feature type="region of interest" description="Disordered" evidence="4">
    <location>
        <begin position="503"/>
        <end position="537"/>
    </location>
</feature>
<evidence type="ECO:0000313" key="6">
    <source>
        <dbReference type="EMBL" id="JAT45057.1"/>
    </source>
</evidence>
<keyword evidence="6" id="KW-0489">Methyltransferase</keyword>
<name>A0A1D1XRR5_9ARAE</name>
<evidence type="ECO:0000256" key="4">
    <source>
        <dbReference type="SAM" id="MobiDB-lite"/>
    </source>
</evidence>
<accession>A0A1D1XRR5</accession>
<keyword evidence="3" id="KW-0862">Zinc</keyword>
<evidence type="ECO:0000256" key="2">
    <source>
        <dbReference type="ARBA" id="ARBA00022771"/>
    </source>
</evidence>
<proteinExistence type="predicted"/>
<evidence type="ECO:0000256" key="3">
    <source>
        <dbReference type="ARBA" id="ARBA00022833"/>
    </source>
</evidence>
<feature type="domain" description="CW-type" evidence="5">
    <location>
        <begin position="1026"/>
        <end position="1080"/>
    </location>
</feature>
<dbReference type="GO" id="GO:0032259">
    <property type="term" value="P:methylation"/>
    <property type="evidence" value="ECO:0007669"/>
    <property type="project" value="UniProtKB-KW"/>
</dbReference>
<dbReference type="EMBL" id="GDJX01022879">
    <property type="protein sequence ID" value="JAT45057.1"/>
    <property type="molecule type" value="Transcribed_RNA"/>
</dbReference>
<feature type="region of interest" description="Disordered" evidence="4">
    <location>
        <begin position="867"/>
        <end position="933"/>
    </location>
</feature>
<dbReference type="GO" id="GO:0008168">
    <property type="term" value="F:methyltransferase activity"/>
    <property type="evidence" value="ECO:0007669"/>
    <property type="project" value="UniProtKB-KW"/>
</dbReference>
<dbReference type="InterPro" id="IPR011124">
    <property type="entry name" value="Znf_CW"/>
</dbReference>
<feature type="compositionally biased region" description="Polar residues" evidence="4">
    <location>
        <begin position="809"/>
        <end position="819"/>
    </location>
</feature>
<organism evidence="6">
    <name type="scientific">Anthurium amnicola</name>
    <dbReference type="NCBI Taxonomy" id="1678845"/>
    <lineage>
        <taxon>Eukaryota</taxon>
        <taxon>Viridiplantae</taxon>
        <taxon>Streptophyta</taxon>
        <taxon>Embryophyta</taxon>
        <taxon>Tracheophyta</taxon>
        <taxon>Spermatophyta</taxon>
        <taxon>Magnoliopsida</taxon>
        <taxon>Liliopsida</taxon>
        <taxon>Araceae</taxon>
        <taxon>Pothoideae</taxon>
        <taxon>Potheae</taxon>
        <taxon>Anthurium</taxon>
    </lineage>
</organism>
<dbReference type="PROSITE" id="PS51050">
    <property type="entry name" value="ZF_CW"/>
    <property type="match status" value="1"/>
</dbReference>
<feature type="compositionally biased region" description="Basic and acidic residues" evidence="4">
    <location>
        <begin position="905"/>
        <end position="918"/>
    </location>
</feature>
<feature type="region of interest" description="Disordered" evidence="4">
    <location>
        <begin position="783"/>
        <end position="819"/>
    </location>
</feature>
<keyword evidence="6" id="KW-0808">Transferase</keyword>
<dbReference type="Pfam" id="PF07496">
    <property type="entry name" value="zf-CW"/>
    <property type="match status" value="1"/>
</dbReference>
<keyword evidence="2" id="KW-0863">Zinc-finger</keyword>